<dbReference type="AlphaFoldDB" id="A0A377E6H2"/>
<evidence type="ECO:0000313" key="1">
    <source>
        <dbReference type="EMBL" id="STM58819.1"/>
    </source>
</evidence>
<dbReference type="Proteomes" id="UP000254088">
    <property type="component" value="Unassembled WGS sequence"/>
</dbReference>
<organism evidence="1 2">
    <name type="scientific">Escherichia coli</name>
    <dbReference type="NCBI Taxonomy" id="562"/>
    <lineage>
        <taxon>Bacteria</taxon>
        <taxon>Pseudomonadati</taxon>
        <taxon>Pseudomonadota</taxon>
        <taxon>Gammaproteobacteria</taxon>
        <taxon>Enterobacterales</taxon>
        <taxon>Enterobacteriaceae</taxon>
        <taxon>Escherichia</taxon>
    </lineage>
</organism>
<dbReference type="EMBL" id="UGEX01000003">
    <property type="protein sequence ID" value="STM58819.1"/>
    <property type="molecule type" value="Genomic_DNA"/>
</dbReference>
<reference evidence="1 2" key="1">
    <citation type="submission" date="2018-06" db="EMBL/GenBank/DDBJ databases">
        <authorList>
            <consortium name="Pathogen Informatics"/>
            <person name="Doyle S."/>
        </authorList>
    </citation>
    <scope>NUCLEOTIDE SEQUENCE [LARGE SCALE GENOMIC DNA]</scope>
    <source>
        <strain evidence="1 2">NCTC10429</strain>
    </source>
</reference>
<evidence type="ECO:0000313" key="2">
    <source>
        <dbReference type="Proteomes" id="UP000254088"/>
    </source>
</evidence>
<gene>
    <name evidence="1" type="primary">csgE</name>
    <name evidence="1" type="ORF">NCTC10429_05441</name>
</gene>
<accession>A0A377E6H2</accession>
<proteinExistence type="predicted"/>
<protein>
    <submittedName>
        <fullName evidence="1">Curli production assembly/transport component</fullName>
    </submittedName>
</protein>
<sequence>MGKLDHYNGQSGRYFPDFFISVKRDFEKTVVFALIQTEEALNRRQINQALLSTGDLAHDEF</sequence>
<name>A0A377E6H2_ECOLX</name>